<dbReference type="GO" id="GO:0005524">
    <property type="term" value="F:ATP binding"/>
    <property type="evidence" value="ECO:0007669"/>
    <property type="project" value="UniProtKB-UniRule"/>
</dbReference>
<evidence type="ECO:0000259" key="3">
    <source>
        <dbReference type="PROSITE" id="PS50975"/>
    </source>
</evidence>
<dbReference type="InterPro" id="IPR003806">
    <property type="entry name" value="ATP-grasp_PylC-type"/>
</dbReference>
<dbReference type="Proteomes" id="UP000664132">
    <property type="component" value="Unassembled WGS sequence"/>
</dbReference>
<feature type="compositionally biased region" description="Basic and acidic residues" evidence="2">
    <location>
        <begin position="283"/>
        <end position="300"/>
    </location>
</feature>
<organism evidence="4 5">
    <name type="scientific">Cadophora malorum</name>
    <dbReference type="NCBI Taxonomy" id="108018"/>
    <lineage>
        <taxon>Eukaryota</taxon>
        <taxon>Fungi</taxon>
        <taxon>Dikarya</taxon>
        <taxon>Ascomycota</taxon>
        <taxon>Pezizomycotina</taxon>
        <taxon>Leotiomycetes</taxon>
        <taxon>Helotiales</taxon>
        <taxon>Ploettnerulaceae</taxon>
        <taxon>Cadophora</taxon>
    </lineage>
</organism>
<dbReference type="EMBL" id="JAFJYH010000011">
    <property type="protein sequence ID" value="KAG4425335.1"/>
    <property type="molecule type" value="Genomic_DNA"/>
</dbReference>
<keyword evidence="5" id="KW-1185">Reference proteome</keyword>
<evidence type="ECO:0000256" key="2">
    <source>
        <dbReference type="SAM" id="MobiDB-lite"/>
    </source>
</evidence>
<sequence>MACCLPHFLFRKRKHQASPSPLNILLSNGRFPVALDLARQLHSAGHNVFVVDPMEYHVCKFSQAVKQSYYSPAPSVDTQGYIKTVKEAVQKSEIDLIIPLHEEIFHLASCGDKEILDRLFAPKFDILYRLHNKWTFSALMLELGFDVPEAHLCRSSDDVRALDRSKEWAVKPILGRGSTGVHHLHKDRKDEDLPDINVSDEIPHIAQEWIRGKRYCTYGVFREGKMQALGIYPVLETLDGSSSVYFQALEHNGIRDYVRRIAETLKITGQLAFDFVETEFERQDKSNDEETDLAGDRRSSGDITVVQGDARSSFTTKSQRRLITIECNPRATSGIHLWSRSPLLARVLTSGIRSPYVPAPNAIDYTQPSIPFKVLIAEPGSGRQLGPGMLMWEHKNANFKRYIEHMKRLIWAHDVVFSWRDICPVLVQPFLLTSYYEICRERGGISLADMYVPHLLTPLILLPPFNLSVKSR</sequence>
<dbReference type="GO" id="GO:0046872">
    <property type="term" value="F:metal ion binding"/>
    <property type="evidence" value="ECO:0007669"/>
    <property type="project" value="InterPro"/>
</dbReference>
<protein>
    <recommendedName>
        <fullName evidence="3">ATP-grasp domain-containing protein</fullName>
    </recommendedName>
</protein>
<reference evidence="4" key="1">
    <citation type="submission" date="2021-02" db="EMBL/GenBank/DDBJ databases">
        <title>Genome sequence Cadophora malorum strain M34.</title>
        <authorList>
            <person name="Stefanovic E."/>
            <person name="Vu D."/>
            <person name="Scully C."/>
            <person name="Dijksterhuis J."/>
            <person name="Roader J."/>
            <person name="Houbraken J."/>
        </authorList>
    </citation>
    <scope>NUCLEOTIDE SEQUENCE</scope>
    <source>
        <strain evidence="4">M34</strain>
    </source>
</reference>
<keyword evidence="1" id="KW-0547">Nucleotide-binding</keyword>
<accession>A0A8H7WI91</accession>
<evidence type="ECO:0000256" key="1">
    <source>
        <dbReference type="PROSITE-ProRule" id="PRU00409"/>
    </source>
</evidence>
<evidence type="ECO:0000313" key="4">
    <source>
        <dbReference type="EMBL" id="KAG4425335.1"/>
    </source>
</evidence>
<name>A0A8H7WI91_9HELO</name>
<dbReference type="AlphaFoldDB" id="A0A8H7WI91"/>
<dbReference type="Gene3D" id="3.30.470.20">
    <property type="entry name" value="ATP-grasp fold, B domain"/>
    <property type="match status" value="1"/>
</dbReference>
<dbReference type="SUPFAM" id="SSF56059">
    <property type="entry name" value="Glutathione synthetase ATP-binding domain-like"/>
    <property type="match status" value="1"/>
</dbReference>
<gene>
    <name evidence="4" type="ORF">IFR04_001485</name>
</gene>
<dbReference type="OrthoDB" id="186626at2759"/>
<evidence type="ECO:0000313" key="5">
    <source>
        <dbReference type="Proteomes" id="UP000664132"/>
    </source>
</evidence>
<dbReference type="Pfam" id="PF02655">
    <property type="entry name" value="ATP-grasp_3"/>
    <property type="match status" value="1"/>
</dbReference>
<comment type="caution">
    <text evidence="4">The sequence shown here is derived from an EMBL/GenBank/DDBJ whole genome shotgun (WGS) entry which is preliminary data.</text>
</comment>
<proteinExistence type="predicted"/>
<dbReference type="PROSITE" id="PS50975">
    <property type="entry name" value="ATP_GRASP"/>
    <property type="match status" value="1"/>
</dbReference>
<feature type="domain" description="ATP-grasp" evidence="3">
    <location>
        <begin position="137"/>
        <end position="346"/>
    </location>
</feature>
<keyword evidence="1" id="KW-0067">ATP-binding</keyword>
<dbReference type="InterPro" id="IPR011761">
    <property type="entry name" value="ATP-grasp"/>
</dbReference>
<dbReference type="Gene3D" id="3.40.50.20">
    <property type="match status" value="1"/>
</dbReference>
<feature type="region of interest" description="Disordered" evidence="2">
    <location>
        <begin position="283"/>
        <end position="302"/>
    </location>
</feature>